<feature type="region of interest" description="Disordered" evidence="1">
    <location>
        <begin position="173"/>
        <end position="273"/>
    </location>
</feature>
<feature type="compositionally biased region" description="Basic residues" evidence="1">
    <location>
        <begin position="244"/>
        <end position="256"/>
    </location>
</feature>
<dbReference type="Proteomes" id="UP000822688">
    <property type="component" value="Chromosome 10"/>
</dbReference>
<accession>A0A8T0GHP7</accession>
<evidence type="ECO:0000256" key="1">
    <source>
        <dbReference type="SAM" id="MobiDB-lite"/>
    </source>
</evidence>
<dbReference type="AlphaFoldDB" id="A0A8T0GHP7"/>
<comment type="caution">
    <text evidence="2">The sequence shown here is derived from an EMBL/GenBank/DDBJ whole genome shotgun (WGS) entry which is preliminary data.</text>
</comment>
<evidence type="ECO:0000313" key="3">
    <source>
        <dbReference type="Proteomes" id="UP000822688"/>
    </source>
</evidence>
<name>A0A8T0GHP7_CERPU</name>
<reference evidence="2" key="1">
    <citation type="submission" date="2020-06" db="EMBL/GenBank/DDBJ databases">
        <title>WGS assembly of Ceratodon purpureus strain R40.</title>
        <authorList>
            <person name="Carey S.B."/>
            <person name="Jenkins J."/>
            <person name="Shu S."/>
            <person name="Lovell J.T."/>
            <person name="Sreedasyam A."/>
            <person name="Maumus F."/>
            <person name="Tiley G.P."/>
            <person name="Fernandez-Pozo N."/>
            <person name="Barry K."/>
            <person name="Chen C."/>
            <person name="Wang M."/>
            <person name="Lipzen A."/>
            <person name="Daum C."/>
            <person name="Saski C.A."/>
            <person name="Payton A.C."/>
            <person name="Mcbreen J.C."/>
            <person name="Conrad R.E."/>
            <person name="Kollar L.M."/>
            <person name="Olsson S."/>
            <person name="Huttunen S."/>
            <person name="Landis J.B."/>
            <person name="Wickett N.J."/>
            <person name="Johnson M.G."/>
            <person name="Rensing S.A."/>
            <person name="Grimwood J."/>
            <person name="Schmutz J."/>
            <person name="Mcdaniel S.F."/>
        </authorList>
    </citation>
    <scope>NUCLEOTIDE SEQUENCE</scope>
    <source>
        <strain evidence="2">R40</strain>
    </source>
</reference>
<dbReference type="EMBL" id="CM026431">
    <property type="protein sequence ID" value="KAG0558550.1"/>
    <property type="molecule type" value="Genomic_DNA"/>
</dbReference>
<keyword evidence="3" id="KW-1185">Reference proteome</keyword>
<feature type="compositionally biased region" description="Low complexity" evidence="1">
    <location>
        <begin position="213"/>
        <end position="222"/>
    </location>
</feature>
<feature type="compositionally biased region" description="Basic residues" evidence="1">
    <location>
        <begin position="223"/>
        <end position="236"/>
    </location>
</feature>
<evidence type="ECO:0000313" key="2">
    <source>
        <dbReference type="EMBL" id="KAG0558550.1"/>
    </source>
</evidence>
<sequence length="281" mass="31598">MLGSASHEPLRVALPQKLGVARLDGAVLGCQLQGLHVQLLGPVCVPELAPCPHCHLTQHLRIAPCSLQCRLKGGHPLTLPHVHIPFSVRGLQVRRLRVPVAPSPSTVIHPALLIRLSDHVHRCLNTRNRQHPRLIHNRATLFTAQPLRPPAHGRRLEAATQHSVRLLNAPPLHLPLKHPIRSGQLPNGRQHRRLAPKLGPLPRARNRQPSSARPPGQHPLRGLPRRLHPTPRRTRHSTGDHSPRTHSPRRHRHQKQHFQVPNTPNPTSPKLFTNHQLLHKY</sequence>
<proteinExistence type="predicted"/>
<protein>
    <submittedName>
        <fullName evidence="2">Uncharacterized protein</fullName>
    </submittedName>
</protein>
<gene>
    <name evidence="2" type="ORF">KC19_10G036800</name>
</gene>
<organism evidence="2 3">
    <name type="scientific">Ceratodon purpureus</name>
    <name type="common">Fire moss</name>
    <name type="synonym">Dicranum purpureum</name>
    <dbReference type="NCBI Taxonomy" id="3225"/>
    <lineage>
        <taxon>Eukaryota</taxon>
        <taxon>Viridiplantae</taxon>
        <taxon>Streptophyta</taxon>
        <taxon>Embryophyta</taxon>
        <taxon>Bryophyta</taxon>
        <taxon>Bryophytina</taxon>
        <taxon>Bryopsida</taxon>
        <taxon>Dicranidae</taxon>
        <taxon>Pseudoditrichales</taxon>
        <taxon>Ditrichaceae</taxon>
        <taxon>Ceratodon</taxon>
    </lineage>
</organism>